<feature type="transmembrane region" description="Helical" evidence="3">
    <location>
        <begin position="76"/>
        <end position="100"/>
    </location>
</feature>
<keyword evidence="3" id="KW-0472">Membrane</keyword>
<feature type="compositionally biased region" description="Acidic residues" evidence="2">
    <location>
        <begin position="115"/>
        <end position="131"/>
    </location>
</feature>
<feature type="coiled-coil region" evidence="1">
    <location>
        <begin position="11"/>
        <end position="38"/>
    </location>
</feature>
<gene>
    <name evidence="4" type="primary">Cnig_chr_I.g2765</name>
    <name evidence="4" type="ORF">B9Z55_002765</name>
</gene>
<dbReference type="OrthoDB" id="5903290at2759"/>
<keyword evidence="1" id="KW-0175">Coiled coil</keyword>
<name>A0A2G5VM14_9PELO</name>
<evidence type="ECO:0000313" key="4">
    <source>
        <dbReference type="EMBL" id="PIC52818.1"/>
    </source>
</evidence>
<organism evidence="4 5">
    <name type="scientific">Caenorhabditis nigoni</name>
    <dbReference type="NCBI Taxonomy" id="1611254"/>
    <lineage>
        <taxon>Eukaryota</taxon>
        <taxon>Metazoa</taxon>
        <taxon>Ecdysozoa</taxon>
        <taxon>Nematoda</taxon>
        <taxon>Chromadorea</taxon>
        <taxon>Rhabditida</taxon>
        <taxon>Rhabditina</taxon>
        <taxon>Rhabditomorpha</taxon>
        <taxon>Rhabditoidea</taxon>
        <taxon>Rhabditidae</taxon>
        <taxon>Peloderinae</taxon>
        <taxon>Caenorhabditis</taxon>
    </lineage>
</organism>
<keyword evidence="3" id="KW-1133">Transmembrane helix</keyword>
<evidence type="ECO:0000256" key="3">
    <source>
        <dbReference type="SAM" id="Phobius"/>
    </source>
</evidence>
<comment type="caution">
    <text evidence="4">The sequence shown here is derived from an EMBL/GenBank/DDBJ whole genome shotgun (WGS) entry which is preliminary data.</text>
</comment>
<keyword evidence="3" id="KW-0812">Transmembrane</keyword>
<feature type="region of interest" description="Disordered" evidence="2">
    <location>
        <begin position="108"/>
        <end position="131"/>
    </location>
</feature>
<protein>
    <submittedName>
        <fullName evidence="4">Uncharacterized protein</fullName>
    </submittedName>
</protein>
<accession>A0A2G5VM14</accession>
<dbReference type="Proteomes" id="UP000230233">
    <property type="component" value="Chromosome I"/>
</dbReference>
<dbReference type="AlphaFoldDB" id="A0A2G5VM14"/>
<dbReference type="EMBL" id="PDUG01000001">
    <property type="protein sequence ID" value="PIC52818.1"/>
    <property type="molecule type" value="Genomic_DNA"/>
</dbReference>
<sequence length="131" mass="15176">MCDFNLENAKRKAGKDEIENFRKELEVISQKRRDEERENAEKVCSEFFSTKEYEDKETYGYGVCCEIYDLCGISGWTIFLIILIVLLILAGAGAAFWFFYLKRKLGGREKNGEDSLSEESSDYDISVEDTY</sequence>
<evidence type="ECO:0000256" key="1">
    <source>
        <dbReference type="SAM" id="Coils"/>
    </source>
</evidence>
<evidence type="ECO:0000256" key="2">
    <source>
        <dbReference type="SAM" id="MobiDB-lite"/>
    </source>
</evidence>
<reference evidence="5" key="1">
    <citation type="submission" date="2017-10" db="EMBL/GenBank/DDBJ databases">
        <title>Rapid genome shrinkage in a self-fertile nematode reveals novel sperm competition proteins.</title>
        <authorList>
            <person name="Yin D."/>
            <person name="Schwarz E.M."/>
            <person name="Thomas C.G."/>
            <person name="Felde R.L."/>
            <person name="Korf I.F."/>
            <person name="Cutter A.D."/>
            <person name="Schartner C.M."/>
            <person name="Ralston E.J."/>
            <person name="Meyer B.J."/>
            <person name="Haag E.S."/>
        </authorList>
    </citation>
    <scope>NUCLEOTIDE SEQUENCE [LARGE SCALE GENOMIC DNA]</scope>
    <source>
        <strain evidence="5">JU1422</strain>
    </source>
</reference>
<evidence type="ECO:0000313" key="5">
    <source>
        <dbReference type="Proteomes" id="UP000230233"/>
    </source>
</evidence>
<proteinExistence type="predicted"/>
<keyword evidence="5" id="KW-1185">Reference proteome</keyword>